<evidence type="ECO:0000313" key="2">
    <source>
        <dbReference type="Proteomes" id="UP000321570"/>
    </source>
</evidence>
<protein>
    <submittedName>
        <fullName evidence="1">Uncharacterized protein</fullName>
    </submittedName>
</protein>
<evidence type="ECO:0000313" key="1">
    <source>
        <dbReference type="EMBL" id="VUZ51450.1"/>
    </source>
</evidence>
<organism evidence="1 2">
    <name type="scientific">Hymenolepis diminuta</name>
    <name type="common">Rat tapeworm</name>
    <dbReference type="NCBI Taxonomy" id="6216"/>
    <lineage>
        <taxon>Eukaryota</taxon>
        <taxon>Metazoa</taxon>
        <taxon>Spiralia</taxon>
        <taxon>Lophotrochozoa</taxon>
        <taxon>Platyhelminthes</taxon>
        <taxon>Cestoda</taxon>
        <taxon>Eucestoda</taxon>
        <taxon>Cyclophyllidea</taxon>
        <taxon>Hymenolepididae</taxon>
        <taxon>Hymenolepis</taxon>
    </lineage>
</organism>
<accession>A0A564YW94</accession>
<dbReference type="Proteomes" id="UP000321570">
    <property type="component" value="Unassembled WGS sequence"/>
</dbReference>
<gene>
    <name evidence="1" type="ORF">WMSIL1_LOCUS10301</name>
</gene>
<name>A0A564YW94_HYMDI</name>
<sequence length="103" mass="11838">MVFVNFLNCCLLSNPQKDREIDSITSEGIANEWRKLSTKCDGGLNQKSGEHNYLNRISSEIMSGTVSALRKTLTEYWLCNYLHFCPILSVQMSYLPLVWQTRS</sequence>
<keyword evidence="2" id="KW-1185">Reference proteome</keyword>
<proteinExistence type="predicted"/>
<dbReference type="EMBL" id="CABIJS010000444">
    <property type="protein sequence ID" value="VUZ51450.1"/>
    <property type="molecule type" value="Genomic_DNA"/>
</dbReference>
<dbReference type="AlphaFoldDB" id="A0A564YW94"/>
<reference evidence="1 2" key="1">
    <citation type="submission" date="2019-07" db="EMBL/GenBank/DDBJ databases">
        <authorList>
            <person name="Jastrzebski P J."/>
            <person name="Paukszto L."/>
            <person name="Jastrzebski P J."/>
        </authorList>
    </citation>
    <scope>NUCLEOTIDE SEQUENCE [LARGE SCALE GENOMIC DNA]</scope>
    <source>
        <strain evidence="1 2">WMS-il1</strain>
    </source>
</reference>